<organism evidence="5 6">
    <name type="scientific">Hydra vulgaris</name>
    <name type="common">Hydra</name>
    <name type="synonym">Hydra attenuata</name>
    <dbReference type="NCBI Taxonomy" id="6087"/>
    <lineage>
        <taxon>Eukaryota</taxon>
        <taxon>Metazoa</taxon>
        <taxon>Cnidaria</taxon>
        <taxon>Hydrozoa</taxon>
        <taxon>Hydroidolina</taxon>
        <taxon>Anthoathecata</taxon>
        <taxon>Aplanulata</taxon>
        <taxon>Hydridae</taxon>
        <taxon>Hydra</taxon>
    </lineage>
</organism>
<protein>
    <recommendedName>
        <fullName evidence="2">small monomeric GTPase</fullName>
        <ecNumber evidence="2">3.6.5.2</ecNumber>
    </recommendedName>
</protein>
<proteinExistence type="inferred from homology"/>
<dbReference type="PROSITE" id="PS51421">
    <property type="entry name" value="RAS"/>
    <property type="match status" value="1"/>
</dbReference>
<dbReference type="InterPro" id="IPR027417">
    <property type="entry name" value="P-loop_NTPase"/>
</dbReference>
<dbReference type="RefSeq" id="XP_065646394.1">
    <property type="nucleotide sequence ID" value="XM_065790322.1"/>
</dbReference>
<dbReference type="InterPro" id="IPR001806">
    <property type="entry name" value="Small_GTPase"/>
</dbReference>
<evidence type="ECO:0000256" key="3">
    <source>
        <dbReference type="ARBA" id="ARBA00022801"/>
    </source>
</evidence>
<dbReference type="NCBIfam" id="TIGR00231">
    <property type="entry name" value="small_GTP"/>
    <property type="match status" value="1"/>
</dbReference>
<reference evidence="5" key="1">
    <citation type="submission" date="2025-05" db="UniProtKB">
        <authorList>
            <consortium name="RefSeq"/>
        </authorList>
    </citation>
    <scope>NUCLEOTIDE SEQUENCE [LARGE SCALE GENOMIC DNA]</scope>
</reference>
<dbReference type="Gene3D" id="3.40.50.300">
    <property type="entry name" value="P-loop containing nucleotide triphosphate hydrolases"/>
    <property type="match status" value="1"/>
</dbReference>
<dbReference type="SMART" id="SM00174">
    <property type="entry name" value="RHO"/>
    <property type="match status" value="1"/>
</dbReference>
<keyword evidence="3" id="KW-0378">Hydrolase</keyword>
<accession>A0ABM4BBT3</accession>
<name>A0ABM4BBT3_HYDVU</name>
<dbReference type="GeneID" id="100204603"/>
<dbReference type="EC" id="3.6.5.2" evidence="2"/>
<sequence>MKHKILKLISRKKTSSFRVVLLGSPGVGKTALIVRCLSNQFFNNYVRGKQEAYRYKVTVGTKKIQLEIMDSNGKNDALISYADSVILVYSVTNKDSFENVKNLIQKVRALNLNDIPIAVVANKIDQCKQREVSAKDRLSLSAEYGVEVFERSAAIPTEDLKSILVEMCKQSQFEKRKISRSFMAADTKSNGYQKYLNSRSKSYSALDSIKILSDY</sequence>
<comment type="similarity">
    <text evidence="1">Belongs to the small GTPase superfamily. Ras family.</text>
</comment>
<evidence type="ECO:0000256" key="2">
    <source>
        <dbReference type="ARBA" id="ARBA00011984"/>
    </source>
</evidence>
<evidence type="ECO:0000313" key="6">
    <source>
        <dbReference type="RefSeq" id="XP_065646394.1"/>
    </source>
</evidence>
<evidence type="ECO:0000256" key="1">
    <source>
        <dbReference type="ARBA" id="ARBA00008344"/>
    </source>
</evidence>
<dbReference type="PANTHER" id="PTHR45704">
    <property type="entry name" value="RAS-LIKE FAMILY MEMBER 11"/>
    <property type="match status" value="1"/>
</dbReference>
<evidence type="ECO:0000256" key="4">
    <source>
        <dbReference type="ARBA" id="ARBA00048098"/>
    </source>
</evidence>
<dbReference type="SMART" id="SM00173">
    <property type="entry name" value="RAS"/>
    <property type="match status" value="1"/>
</dbReference>
<comment type="catalytic activity">
    <reaction evidence="4">
        <text>GTP + H2O = GDP + phosphate + H(+)</text>
        <dbReference type="Rhea" id="RHEA:19669"/>
        <dbReference type="ChEBI" id="CHEBI:15377"/>
        <dbReference type="ChEBI" id="CHEBI:15378"/>
        <dbReference type="ChEBI" id="CHEBI:37565"/>
        <dbReference type="ChEBI" id="CHEBI:43474"/>
        <dbReference type="ChEBI" id="CHEBI:58189"/>
        <dbReference type="EC" id="3.6.5.2"/>
    </reaction>
</comment>
<dbReference type="SMART" id="SM00175">
    <property type="entry name" value="RAB"/>
    <property type="match status" value="1"/>
</dbReference>
<evidence type="ECO:0000313" key="5">
    <source>
        <dbReference type="Proteomes" id="UP001652625"/>
    </source>
</evidence>
<gene>
    <name evidence="6" type="primary">LOC100204603</name>
</gene>
<reference evidence="6" key="2">
    <citation type="submission" date="2025-08" db="UniProtKB">
        <authorList>
            <consortium name="RefSeq"/>
        </authorList>
    </citation>
    <scope>IDENTIFICATION</scope>
</reference>
<dbReference type="PROSITE" id="PS51419">
    <property type="entry name" value="RAB"/>
    <property type="match status" value="1"/>
</dbReference>
<keyword evidence="5" id="KW-1185">Reference proteome</keyword>
<dbReference type="Pfam" id="PF00071">
    <property type="entry name" value="Ras"/>
    <property type="match status" value="1"/>
</dbReference>
<dbReference type="InterPro" id="IPR005225">
    <property type="entry name" value="Small_GTP-bd"/>
</dbReference>
<dbReference type="Proteomes" id="UP001652625">
    <property type="component" value="Chromosome 02"/>
</dbReference>
<dbReference type="InterPro" id="IPR051065">
    <property type="entry name" value="Ras-related_GTPase"/>
</dbReference>
<dbReference type="SUPFAM" id="SSF52540">
    <property type="entry name" value="P-loop containing nucleoside triphosphate hydrolases"/>
    <property type="match status" value="1"/>
</dbReference>
<dbReference type="PRINTS" id="PR00449">
    <property type="entry name" value="RASTRNSFRMNG"/>
</dbReference>